<evidence type="ECO:0000256" key="2">
    <source>
        <dbReference type="ARBA" id="ARBA00012796"/>
    </source>
</evidence>
<dbReference type="Gene3D" id="3.10.330.20">
    <property type="match status" value="1"/>
</dbReference>
<sequence length="389" mass="43025">MSKNKTRDSLLPITIVPGQEFNCRFGTYRHSDFLGIPYGSQVASRNGRGFVHLLRPTPELWTMALPHRTQILYLADISFVTAQLGLRPGMHVLEAGTGSGSFTHSVARTVGPTGRIYSFEFHETRAIKAREEFQRHGILDYVVLQHRNVCRDGFGLTDAVDAKQVQRTVSALNEHGFTDISMYETLLRPYDVNRAPTPVSVKSIRNKLQSAEQGKEERRLHQIATSKAAKRHPETDMNEPAEKGQASFPDSTSGSGNSSKRKHDLPELDNNTDPQVISGQDDRGSKRMKLGESSQDRGEAIVVDAQTPNDVEDTTKEPGASLEIPDLDTSTSTTSMSTNVLNTGISQKNKRSEEDTHHLASELILTQTTKEVRGHTSYLTFASLLPATL</sequence>
<keyword evidence="8" id="KW-0539">Nucleus</keyword>
<keyword evidence="4" id="KW-0489">Methyltransferase</keyword>
<dbReference type="Proteomes" id="UP001050691">
    <property type="component" value="Unassembled WGS sequence"/>
</dbReference>
<dbReference type="GO" id="GO:0160107">
    <property type="term" value="F:tRNA (adenine(58)-N1)-methyltransferase activity"/>
    <property type="evidence" value="ECO:0007669"/>
    <property type="project" value="UniProtKB-EC"/>
</dbReference>
<dbReference type="GO" id="GO:0031515">
    <property type="term" value="C:tRNA (m1A) methyltransferase complex"/>
    <property type="evidence" value="ECO:0007669"/>
    <property type="project" value="InterPro"/>
</dbReference>
<proteinExistence type="predicted"/>
<dbReference type="PROSITE" id="PS51620">
    <property type="entry name" value="SAM_TRM61"/>
    <property type="match status" value="1"/>
</dbReference>
<feature type="compositionally biased region" description="Low complexity" evidence="10">
    <location>
        <begin position="329"/>
        <end position="338"/>
    </location>
</feature>
<comment type="caution">
    <text evidence="12">The sequence shown here is derived from an EMBL/GenBank/DDBJ whole genome shotgun (WGS) entry which is preliminary data.</text>
</comment>
<evidence type="ECO:0000313" key="13">
    <source>
        <dbReference type="Proteomes" id="UP001050691"/>
    </source>
</evidence>
<keyword evidence="13" id="KW-1185">Reference proteome</keyword>
<keyword evidence="6" id="KW-0949">S-adenosyl-L-methionine</keyword>
<gene>
    <name evidence="12" type="ORF">Clacol_007584</name>
</gene>
<feature type="compositionally biased region" description="Polar residues" evidence="10">
    <location>
        <begin position="248"/>
        <end position="258"/>
    </location>
</feature>
<comment type="subcellular location">
    <subcellularLocation>
        <location evidence="1">Nucleus</location>
    </subcellularLocation>
</comment>
<dbReference type="EMBL" id="BPWL01000008">
    <property type="protein sequence ID" value="GJJ13332.1"/>
    <property type="molecule type" value="Genomic_DNA"/>
</dbReference>
<dbReference type="GO" id="GO:0005634">
    <property type="term" value="C:nucleus"/>
    <property type="evidence" value="ECO:0007669"/>
    <property type="project" value="UniProtKB-SubCell"/>
</dbReference>
<dbReference type="Gene3D" id="3.40.50.150">
    <property type="entry name" value="Vaccinia Virus protein VP39"/>
    <property type="match status" value="2"/>
</dbReference>
<evidence type="ECO:0000256" key="5">
    <source>
        <dbReference type="ARBA" id="ARBA00022679"/>
    </source>
</evidence>
<keyword evidence="7" id="KW-0819">tRNA processing</keyword>
<name>A0AAV5AI29_9AGAM</name>
<organism evidence="12 13">
    <name type="scientific">Clathrus columnatus</name>
    <dbReference type="NCBI Taxonomy" id="1419009"/>
    <lineage>
        <taxon>Eukaryota</taxon>
        <taxon>Fungi</taxon>
        <taxon>Dikarya</taxon>
        <taxon>Basidiomycota</taxon>
        <taxon>Agaricomycotina</taxon>
        <taxon>Agaricomycetes</taxon>
        <taxon>Phallomycetidae</taxon>
        <taxon>Phallales</taxon>
        <taxon>Clathraceae</taxon>
        <taxon>Clathrus</taxon>
    </lineage>
</organism>
<evidence type="ECO:0000256" key="3">
    <source>
        <dbReference type="ARBA" id="ARBA00015963"/>
    </source>
</evidence>
<evidence type="ECO:0000256" key="10">
    <source>
        <dbReference type="SAM" id="MobiDB-lite"/>
    </source>
</evidence>
<evidence type="ECO:0000313" key="12">
    <source>
        <dbReference type="EMBL" id="GJJ13332.1"/>
    </source>
</evidence>
<feature type="domain" description="tRNA (adenine(58)-N(1))-methyltransferase catalytic subunit TRM61 C-terminal" evidence="11">
    <location>
        <begin position="49"/>
        <end position="162"/>
    </location>
</feature>
<dbReference type="GO" id="GO:0030488">
    <property type="term" value="P:tRNA methylation"/>
    <property type="evidence" value="ECO:0007669"/>
    <property type="project" value="InterPro"/>
</dbReference>
<evidence type="ECO:0000259" key="11">
    <source>
        <dbReference type="Pfam" id="PF08704"/>
    </source>
</evidence>
<dbReference type="InterPro" id="IPR049470">
    <property type="entry name" value="TRM61_C"/>
</dbReference>
<keyword evidence="5" id="KW-0808">Transferase</keyword>
<dbReference type="InterPro" id="IPR014816">
    <property type="entry name" value="tRNA_MeTrfase_Gcd14"/>
</dbReference>
<feature type="region of interest" description="Disordered" evidence="10">
    <location>
        <begin position="207"/>
        <end position="338"/>
    </location>
</feature>
<evidence type="ECO:0000256" key="6">
    <source>
        <dbReference type="ARBA" id="ARBA00022691"/>
    </source>
</evidence>
<evidence type="ECO:0000256" key="7">
    <source>
        <dbReference type="ARBA" id="ARBA00022694"/>
    </source>
</evidence>
<feature type="compositionally biased region" description="Polar residues" evidence="10">
    <location>
        <begin position="269"/>
        <end position="278"/>
    </location>
</feature>
<dbReference type="PANTHER" id="PTHR12133">
    <property type="entry name" value="TRNA (ADENINE(58)-N(1))-METHYLTRANSFERASE"/>
    <property type="match status" value="1"/>
</dbReference>
<evidence type="ECO:0000256" key="4">
    <source>
        <dbReference type="ARBA" id="ARBA00022603"/>
    </source>
</evidence>
<accession>A0AAV5AI29</accession>
<dbReference type="PANTHER" id="PTHR12133:SF2">
    <property type="entry name" value="TRNA (ADENINE(58)-N(1))-METHYLTRANSFERASE CATALYTIC SUBUNIT TRMT61A"/>
    <property type="match status" value="1"/>
</dbReference>
<evidence type="ECO:0000256" key="8">
    <source>
        <dbReference type="ARBA" id="ARBA00023242"/>
    </source>
</evidence>
<evidence type="ECO:0000256" key="9">
    <source>
        <dbReference type="ARBA" id="ARBA00033309"/>
    </source>
</evidence>
<reference evidence="12" key="1">
    <citation type="submission" date="2021-10" db="EMBL/GenBank/DDBJ databases">
        <title>De novo Genome Assembly of Clathrus columnatus (Basidiomycota, Fungi) Using Illumina and Nanopore Sequence Data.</title>
        <authorList>
            <person name="Ogiso-Tanaka E."/>
            <person name="Itagaki H."/>
            <person name="Hosoya T."/>
            <person name="Hosaka K."/>
        </authorList>
    </citation>
    <scope>NUCLEOTIDE SEQUENCE</scope>
    <source>
        <strain evidence="12">MO-923</strain>
    </source>
</reference>
<protein>
    <recommendedName>
        <fullName evidence="3">tRNA (adenine(58)-N(1))-methyltransferase catalytic subunit TRM61</fullName>
        <ecNumber evidence="2">2.1.1.220</ecNumber>
    </recommendedName>
    <alternativeName>
        <fullName evidence="9">tRNA(m1A58)-methyltransferase subunit TRM61</fullName>
    </alternativeName>
</protein>
<dbReference type="SUPFAM" id="SSF53335">
    <property type="entry name" value="S-adenosyl-L-methionine-dependent methyltransferases"/>
    <property type="match status" value="1"/>
</dbReference>
<dbReference type="InterPro" id="IPR029063">
    <property type="entry name" value="SAM-dependent_MTases_sf"/>
</dbReference>
<dbReference type="AlphaFoldDB" id="A0AAV5AI29"/>
<evidence type="ECO:0000256" key="1">
    <source>
        <dbReference type="ARBA" id="ARBA00004123"/>
    </source>
</evidence>
<dbReference type="EC" id="2.1.1.220" evidence="2"/>
<dbReference type="Pfam" id="PF08704">
    <property type="entry name" value="GCD14"/>
    <property type="match status" value="2"/>
</dbReference>
<feature type="domain" description="tRNA (adenine(58)-N(1))-methyltransferase catalytic subunit TRM61 C-terminal" evidence="11">
    <location>
        <begin position="163"/>
        <end position="234"/>
    </location>
</feature>